<dbReference type="RefSeq" id="WP_188538762.1">
    <property type="nucleotide sequence ID" value="NZ_BMFT01000001.1"/>
</dbReference>
<name>A0ABQ1YEX5_9BACL</name>
<sequence length="495" mass="52842">MLSLFSRIGKLLITILVVGSCALISGEGVFAATSTVPVPVNVAGGDGHGIAAWSDGTVTGWGYNKYGQVGDGTSIHQFVPKRIDGLANIVQVAAARDISFALSKDGEVWAWGDGYSPYVSGDVVLQYQKRGLPVKMDGLEQVSNIDTNGFAGVAVHNDGTATLWYPTHDPTDPMTVTTKYVSLKGVSNASSAVILDYTVLILDCDGKVSSLSIYNTVYGRYRSENELPAVQPIRSSISTIVSSGRDAFLLNKNGTVSLWNEESKKTATISGFTGISNIQTGYKRLYALNSNGSIWQWNYNAGTKAKPFQVKSLSNIADIWGSTGQFGYALRKDGKLMAWGDGYYTGMATGSGSPTIDKGKETAYAVNVQTPLSWTVKGQSISFYGTSGIINGKLYVPFTSVFEALGVKISSKSELDPKQNGRSTSIKTFAYEDKTLVIKGGSPAEVLLNGKNTGQTVNIQVMSNTTMYPLETICEQLGISLQWNKTTGEVVLGGA</sequence>
<dbReference type="PANTHER" id="PTHR45982">
    <property type="entry name" value="REGULATOR OF CHROMOSOME CONDENSATION"/>
    <property type="match status" value="1"/>
</dbReference>
<dbReference type="EMBL" id="BMFT01000001">
    <property type="protein sequence ID" value="GGH23613.1"/>
    <property type="molecule type" value="Genomic_DNA"/>
</dbReference>
<dbReference type="Pfam" id="PF00415">
    <property type="entry name" value="RCC1"/>
    <property type="match status" value="1"/>
</dbReference>
<gene>
    <name evidence="2" type="ORF">GCM10008013_22860</name>
</gene>
<organism evidence="2 3">
    <name type="scientific">Paenibacillus segetis</name>
    <dbReference type="NCBI Taxonomy" id="1325360"/>
    <lineage>
        <taxon>Bacteria</taxon>
        <taxon>Bacillati</taxon>
        <taxon>Bacillota</taxon>
        <taxon>Bacilli</taxon>
        <taxon>Bacillales</taxon>
        <taxon>Paenibacillaceae</taxon>
        <taxon>Paenibacillus</taxon>
    </lineage>
</organism>
<dbReference type="Gene3D" id="3.30.457.10">
    <property type="entry name" value="Copper amine oxidase-like, N-terminal domain"/>
    <property type="match status" value="1"/>
</dbReference>
<dbReference type="Pfam" id="PF07833">
    <property type="entry name" value="Cu_amine_oxidN1"/>
    <property type="match status" value="1"/>
</dbReference>
<comment type="caution">
    <text evidence="2">The sequence shown here is derived from an EMBL/GenBank/DDBJ whole genome shotgun (WGS) entry which is preliminary data.</text>
</comment>
<proteinExistence type="predicted"/>
<keyword evidence="3" id="KW-1185">Reference proteome</keyword>
<dbReference type="Gene3D" id="2.130.10.30">
    <property type="entry name" value="Regulator of chromosome condensation 1/beta-lactamase-inhibitor protein II"/>
    <property type="match status" value="2"/>
</dbReference>
<evidence type="ECO:0000313" key="3">
    <source>
        <dbReference type="Proteomes" id="UP000659344"/>
    </source>
</evidence>
<accession>A0ABQ1YEX5</accession>
<evidence type="ECO:0000259" key="1">
    <source>
        <dbReference type="Pfam" id="PF07833"/>
    </source>
</evidence>
<evidence type="ECO:0000313" key="2">
    <source>
        <dbReference type="EMBL" id="GGH23613.1"/>
    </source>
</evidence>
<dbReference type="PROSITE" id="PS51257">
    <property type="entry name" value="PROKAR_LIPOPROTEIN"/>
    <property type="match status" value="1"/>
</dbReference>
<feature type="domain" description="Copper amine oxidase-like N-terminal" evidence="1">
    <location>
        <begin position="376"/>
        <end position="491"/>
    </location>
</feature>
<dbReference type="InterPro" id="IPR036582">
    <property type="entry name" value="Mao_N_sf"/>
</dbReference>
<dbReference type="InterPro" id="IPR012854">
    <property type="entry name" value="Cu_amine_oxidase-like_N"/>
</dbReference>
<dbReference type="InterPro" id="IPR000408">
    <property type="entry name" value="Reg_chr_condens"/>
</dbReference>
<dbReference type="PROSITE" id="PS50012">
    <property type="entry name" value="RCC1_3"/>
    <property type="match status" value="1"/>
</dbReference>
<protein>
    <recommendedName>
        <fullName evidence="1">Copper amine oxidase-like N-terminal domain-containing protein</fullName>
    </recommendedName>
</protein>
<dbReference type="PANTHER" id="PTHR45982:SF1">
    <property type="entry name" value="REGULATOR OF CHROMOSOME CONDENSATION"/>
    <property type="match status" value="1"/>
</dbReference>
<dbReference type="SUPFAM" id="SSF50985">
    <property type="entry name" value="RCC1/BLIP-II"/>
    <property type="match status" value="1"/>
</dbReference>
<dbReference type="InterPro" id="IPR051553">
    <property type="entry name" value="Ran_GTPase-activating"/>
</dbReference>
<reference evidence="3" key="1">
    <citation type="journal article" date="2019" name="Int. J. Syst. Evol. Microbiol.">
        <title>The Global Catalogue of Microorganisms (GCM) 10K type strain sequencing project: providing services to taxonomists for standard genome sequencing and annotation.</title>
        <authorList>
            <consortium name="The Broad Institute Genomics Platform"/>
            <consortium name="The Broad Institute Genome Sequencing Center for Infectious Disease"/>
            <person name="Wu L."/>
            <person name="Ma J."/>
        </authorList>
    </citation>
    <scope>NUCLEOTIDE SEQUENCE [LARGE SCALE GENOMIC DNA]</scope>
    <source>
        <strain evidence="3">CGMCC 1.12769</strain>
    </source>
</reference>
<dbReference type="Proteomes" id="UP000659344">
    <property type="component" value="Unassembled WGS sequence"/>
</dbReference>
<dbReference type="InterPro" id="IPR009091">
    <property type="entry name" value="RCC1/BLIP-II"/>
</dbReference>